<evidence type="ECO:0000313" key="1">
    <source>
        <dbReference type="EMBL" id="MFB2832915.1"/>
    </source>
</evidence>
<dbReference type="Proteomes" id="UP001576780">
    <property type="component" value="Unassembled WGS sequence"/>
</dbReference>
<comment type="caution">
    <text evidence="1">The sequence shown here is derived from an EMBL/GenBank/DDBJ whole genome shotgun (WGS) entry which is preliminary data.</text>
</comment>
<name>A0ABV4WCV8_9CYAN</name>
<dbReference type="EMBL" id="JBHFNT010000004">
    <property type="protein sequence ID" value="MFB2832915.1"/>
    <property type="molecule type" value="Genomic_DNA"/>
</dbReference>
<keyword evidence="2" id="KW-1185">Reference proteome</keyword>
<accession>A0ABV4WCV8</accession>
<proteinExistence type="predicted"/>
<evidence type="ECO:0000313" key="2">
    <source>
        <dbReference type="Proteomes" id="UP001576780"/>
    </source>
</evidence>
<organism evidence="1 2">
    <name type="scientific">Floridaenema evergladense BLCC-F167</name>
    <dbReference type="NCBI Taxonomy" id="3153639"/>
    <lineage>
        <taxon>Bacteria</taxon>
        <taxon>Bacillati</taxon>
        <taxon>Cyanobacteriota</taxon>
        <taxon>Cyanophyceae</taxon>
        <taxon>Oscillatoriophycideae</taxon>
        <taxon>Aerosakkonematales</taxon>
        <taxon>Aerosakkonemataceae</taxon>
        <taxon>Floridanema</taxon>
        <taxon>Floridanema evergladense</taxon>
    </lineage>
</organism>
<protein>
    <submittedName>
        <fullName evidence="1">Uncharacterized protein</fullName>
    </submittedName>
</protein>
<sequence>MHCKHLNLSPTVSGWICFDCFQRFSLDTFPDWENKRIKLLENLKNGYQKTFEKRPKEAKRFNETIAEIDEELCQLNNLRKPLKQTVA</sequence>
<reference evidence="1 2" key="1">
    <citation type="submission" date="2024-09" db="EMBL/GenBank/DDBJ databases">
        <title>Floridaenema gen nov. (Aerosakkonemataceae, Aerosakkonematales ord. nov., Cyanobacteria) from benthic tropical and subtropical fresh waters, with the description of four new species.</title>
        <authorList>
            <person name="Moretto J.A."/>
            <person name="Berthold D.E."/>
            <person name="Lefler F.W."/>
            <person name="Huang I.-S."/>
            <person name="Laughinghouse H. IV."/>
        </authorList>
    </citation>
    <scope>NUCLEOTIDE SEQUENCE [LARGE SCALE GENOMIC DNA]</scope>
    <source>
        <strain evidence="1 2">BLCC-F167</strain>
    </source>
</reference>
<gene>
    <name evidence="1" type="ORF">ACE1CA_00120</name>
</gene>